<dbReference type="OrthoDB" id="356681at2"/>
<evidence type="ECO:0000259" key="1">
    <source>
        <dbReference type="Pfam" id="PF00149"/>
    </source>
</evidence>
<dbReference type="PANTHER" id="PTHR37844">
    <property type="entry name" value="SER/THR PROTEIN PHOSPHATASE SUPERFAMILY (AFU_ORTHOLOGUE AFUA_1G14840)"/>
    <property type="match status" value="1"/>
</dbReference>
<organism evidence="2 3">
    <name type="scientific">Cupriavidus pauculus</name>
    <dbReference type="NCBI Taxonomy" id="82633"/>
    <lineage>
        <taxon>Bacteria</taxon>
        <taxon>Pseudomonadati</taxon>
        <taxon>Pseudomonadota</taxon>
        <taxon>Betaproteobacteria</taxon>
        <taxon>Burkholderiales</taxon>
        <taxon>Burkholderiaceae</taxon>
        <taxon>Cupriavidus</taxon>
    </lineage>
</organism>
<dbReference type="InterPro" id="IPR004843">
    <property type="entry name" value="Calcineurin-like_PHP"/>
</dbReference>
<dbReference type="AlphaFoldDB" id="A0A3G8GVX0"/>
<dbReference type="EMBL" id="CP033969">
    <property type="protein sequence ID" value="AZG12357.1"/>
    <property type="molecule type" value="Genomic_DNA"/>
</dbReference>
<dbReference type="Proteomes" id="UP000270411">
    <property type="component" value="Chromosome 1"/>
</dbReference>
<gene>
    <name evidence="2" type="ORF">EHF44_02385</name>
</gene>
<dbReference type="InterPro" id="IPR029052">
    <property type="entry name" value="Metallo-depent_PP-like"/>
</dbReference>
<dbReference type="RefSeq" id="WP_124682253.1">
    <property type="nucleotide sequence ID" value="NZ_CP033969.1"/>
</dbReference>
<dbReference type="PANTHER" id="PTHR37844:SF2">
    <property type="entry name" value="SER_THR PROTEIN PHOSPHATASE SUPERFAMILY (AFU_ORTHOLOGUE AFUA_1G14840)"/>
    <property type="match status" value="1"/>
</dbReference>
<reference evidence="3" key="1">
    <citation type="submission" date="2018-11" db="EMBL/GenBank/DDBJ databases">
        <title>FDA dAtabase for Regulatory Grade micrObial Sequences (FDA-ARGOS): Supporting development and validation of Infectious Disease Dx tests.</title>
        <authorList>
            <person name="Goldberg B."/>
            <person name="Campos J."/>
            <person name="Tallon L."/>
            <person name="Sadzewicz L."/>
            <person name="Zhao X."/>
            <person name="Vavikolanu K."/>
            <person name="Mehta A."/>
            <person name="Aluvathingal J."/>
            <person name="Nadendla S."/>
            <person name="Geyer C."/>
            <person name="Nandy P."/>
            <person name="Yan Y."/>
            <person name="Sichtig H."/>
        </authorList>
    </citation>
    <scope>NUCLEOTIDE SEQUENCE [LARGE SCALE GENOMIC DNA]</scope>
    <source>
        <strain evidence="3">FDAARGOS_614</strain>
    </source>
</reference>
<dbReference type="Pfam" id="PF00149">
    <property type="entry name" value="Metallophos"/>
    <property type="match status" value="1"/>
</dbReference>
<dbReference type="GO" id="GO:0016787">
    <property type="term" value="F:hydrolase activity"/>
    <property type="evidence" value="ECO:0007669"/>
    <property type="project" value="InterPro"/>
</dbReference>
<name>A0A3G8GVX0_9BURK</name>
<sequence>MKLRILSDIHLEHNTPDAVPGCDADVVILAGDIANGRDGIDWAARTFDVPVLYVPGNHEYYESAFDPVDRLMAEGAAASGNVTLLNGAVAEFSGAQGGPVRVIGTTWWTDYALYGENRIDEAMAACAKVMVDHRLIATAGDDGQPRPFTPSDALARHRAATAWLAEELARPFDGKTVVVTHHGPDLGSLDARYAHDIVSAGFLSRRPDLVAQADLWVHGHTHTSFDYWIDDTRVVCNPRGYISRRRSQPENPVFDWGKVVVV</sequence>
<proteinExistence type="predicted"/>
<accession>A0A3G8GVX0</accession>
<dbReference type="KEGG" id="cpau:EHF44_02385"/>
<evidence type="ECO:0000313" key="2">
    <source>
        <dbReference type="EMBL" id="AZG12357.1"/>
    </source>
</evidence>
<evidence type="ECO:0000313" key="3">
    <source>
        <dbReference type="Proteomes" id="UP000270411"/>
    </source>
</evidence>
<feature type="domain" description="Calcineurin-like phosphoesterase" evidence="1">
    <location>
        <begin position="1"/>
        <end position="223"/>
    </location>
</feature>
<dbReference type="Gene3D" id="3.60.21.10">
    <property type="match status" value="1"/>
</dbReference>
<protein>
    <submittedName>
        <fullName evidence="2">Metallophosphoesterase</fullName>
    </submittedName>
</protein>
<dbReference type="SUPFAM" id="SSF56300">
    <property type="entry name" value="Metallo-dependent phosphatases"/>
    <property type="match status" value="1"/>
</dbReference>